<dbReference type="RefSeq" id="WP_073537041.1">
    <property type="nucleotide sequence ID" value="NZ_CP018335.1"/>
</dbReference>
<dbReference type="SMART" id="SM00530">
    <property type="entry name" value="HTH_XRE"/>
    <property type="match status" value="1"/>
</dbReference>
<dbReference type="SUPFAM" id="SSF47413">
    <property type="entry name" value="lambda repressor-like DNA-binding domains"/>
    <property type="match status" value="1"/>
</dbReference>
<dbReference type="PANTHER" id="PTHR46797">
    <property type="entry name" value="HTH-TYPE TRANSCRIPTIONAL REGULATOR"/>
    <property type="match status" value="1"/>
</dbReference>
<accession>A0A1L5F2T1</accession>
<dbReference type="PROSITE" id="PS50943">
    <property type="entry name" value="HTH_CROC1"/>
    <property type="match status" value="1"/>
</dbReference>
<evidence type="ECO:0000259" key="2">
    <source>
        <dbReference type="PROSITE" id="PS50943"/>
    </source>
</evidence>
<feature type="domain" description="HTH cro/C1-type" evidence="2">
    <location>
        <begin position="9"/>
        <end position="63"/>
    </location>
</feature>
<dbReference type="EMBL" id="CP018335">
    <property type="protein sequence ID" value="APM37321.1"/>
    <property type="molecule type" value="Genomic_DNA"/>
</dbReference>
<dbReference type="InterPro" id="IPR050807">
    <property type="entry name" value="TransReg_Diox_bact_type"/>
</dbReference>
<name>A0A1L5F2T1_CLOKL</name>
<gene>
    <name evidence="3" type="ORF">BS101_00345</name>
</gene>
<proteinExistence type="predicted"/>
<dbReference type="Pfam" id="PF01381">
    <property type="entry name" value="HTH_3"/>
    <property type="match status" value="1"/>
</dbReference>
<dbReference type="Gene3D" id="1.10.260.40">
    <property type="entry name" value="lambda repressor-like DNA-binding domains"/>
    <property type="match status" value="1"/>
</dbReference>
<reference evidence="3 4" key="1">
    <citation type="submission" date="2016-12" db="EMBL/GenBank/DDBJ databases">
        <title>Complete genome sequence of Clostridium kluyveri JZZ isolated from the pit mud of a Chinese flavor liquor-making factory.</title>
        <authorList>
            <person name="Wang Y."/>
        </authorList>
    </citation>
    <scope>NUCLEOTIDE SEQUENCE [LARGE SCALE GENOMIC DNA]</scope>
    <source>
        <strain evidence="3 4">JZZ</strain>
    </source>
</reference>
<dbReference type="InterPro" id="IPR010982">
    <property type="entry name" value="Lambda_DNA-bd_dom_sf"/>
</dbReference>
<protein>
    <recommendedName>
        <fullName evidence="2">HTH cro/C1-type domain-containing protein</fullName>
    </recommendedName>
</protein>
<dbReference type="OrthoDB" id="1649314at2"/>
<dbReference type="CDD" id="cd00093">
    <property type="entry name" value="HTH_XRE"/>
    <property type="match status" value="1"/>
</dbReference>
<dbReference type="GO" id="GO:0003677">
    <property type="term" value="F:DNA binding"/>
    <property type="evidence" value="ECO:0007669"/>
    <property type="project" value="UniProtKB-KW"/>
</dbReference>
<sequence>MLREIVDELTSIRIKNKITMDELSLRSGVSQKHISNIENHRATPTIETLNKIANGLGVDIQLKISNHIPRNQKEVV</sequence>
<dbReference type="GO" id="GO:0005829">
    <property type="term" value="C:cytosol"/>
    <property type="evidence" value="ECO:0007669"/>
    <property type="project" value="TreeGrafter"/>
</dbReference>
<dbReference type="GO" id="GO:0003700">
    <property type="term" value="F:DNA-binding transcription factor activity"/>
    <property type="evidence" value="ECO:0007669"/>
    <property type="project" value="TreeGrafter"/>
</dbReference>
<dbReference type="InterPro" id="IPR001387">
    <property type="entry name" value="Cro/C1-type_HTH"/>
</dbReference>
<evidence type="ECO:0000313" key="3">
    <source>
        <dbReference type="EMBL" id="APM37321.1"/>
    </source>
</evidence>
<evidence type="ECO:0000256" key="1">
    <source>
        <dbReference type="ARBA" id="ARBA00023125"/>
    </source>
</evidence>
<dbReference type="PANTHER" id="PTHR46797:SF1">
    <property type="entry name" value="METHYLPHOSPHONATE SYNTHASE"/>
    <property type="match status" value="1"/>
</dbReference>
<organism evidence="3 4">
    <name type="scientific">Clostridium kluyveri</name>
    <dbReference type="NCBI Taxonomy" id="1534"/>
    <lineage>
        <taxon>Bacteria</taxon>
        <taxon>Bacillati</taxon>
        <taxon>Bacillota</taxon>
        <taxon>Clostridia</taxon>
        <taxon>Eubacteriales</taxon>
        <taxon>Clostridiaceae</taxon>
        <taxon>Clostridium</taxon>
    </lineage>
</organism>
<evidence type="ECO:0000313" key="4">
    <source>
        <dbReference type="Proteomes" id="UP000184604"/>
    </source>
</evidence>
<dbReference type="Proteomes" id="UP000184604">
    <property type="component" value="Chromosome"/>
</dbReference>
<dbReference type="AlphaFoldDB" id="A0A1L5F2T1"/>
<keyword evidence="1" id="KW-0238">DNA-binding</keyword>